<keyword evidence="2" id="KW-1185">Reference proteome</keyword>
<dbReference type="RefSeq" id="WP_141197425.1">
    <property type="nucleotide sequence ID" value="NZ_CP041186.1"/>
</dbReference>
<evidence type="ECO:0000313" key="1">
    <source>
        <dbReference type="EMBL" id="QDG50935.1"/>
    </source>
</evidence>
<evidence type="ECO:0000313" key="2">
    <source>
        <dbReference type="Proteomes" id="UP000315995"/>
    </source>
</evidence>
<protein>
    <submittedName>
        <fullName evidence="1">Uncharacterized protein</fullName>
    </submittedName>
</protein>
<gene>
    <name evidence="1" type="ORF">FIV42_09370</name>
</gene>
<sequence length="623" mass="70559">MAKLHFPDIAASDISGSPRDWLPAPDAIVDACDDLAAAGEPDGLVDLLEGMGAPVLDMVVTPLSARASLLAAQGGRAFFHHELRKRVPMPEDQHPELAVWEAGTVPTWQDGVLEEPKYFSFFQDAPFPAFNPNHRRKWRAHELLHGALKFFWHPEMTRFEMYVGARMNELLPVVHWYAFDEIFRPRCDEHQGEVLYREYCGACEDAARPYWKQPQSWRDERRDQAVRWADKGLDHFAEEWQACLAEIDTGEVHAVERARLDASSDAIGYMRSHWNRMTAWSFGVWAETFLKDGVDYFSSLERYANNLAKTTQRLLSGDLDVDPDQFEVDRGRRAVQDVAYRLYLALGWLEDGTQTLREAEERLMPTLEQAAHHVHHVDEQAQLSDFSGDVVLDLLLEFDRVRHLFPDEVAEAVPSLGYTWCEPERFVQAGHGLLEEGVSQAVPMAADQLDEDLSERVEAFALSDEFASHGRLAHRFADWLATTEVPGRVAELARFEAWAMAPPKKDRDAELFACLPGSLDEYALRPGRTRLNATLSREVFSPMVVAQVTNDPGLAQADAEEIEMARIFMRGELRLAVVGRGAARIFDAIEEGELRREWVIDVDPESLASLLENGFVIWLPQPA</sequence>
<dbReference type="AlphaFoldDB" id="A0A4Y6PT37"/>
<accession>A0A5B8Y7X3</accession>
<organism evidence="1 2">
    <name type="scientific">Persicimonas caeni</name>
    <dbReference type="NCBI Taxonomy" id="2292766"/>
    <lineage>
        <taxon>Bacteria</taxon>
        <taxon>Deltaproteobacteria</taxon>
        <taxon>Bradymonadales</taxon>
        <taxon>Bradymonadaceae</taxon>
        <taxon>Persicimonas</taxon>
    </lineage>
</organism>
<accession>A0A4Y6PT37</accession>
<name>A0A4Y6PT37_PERCE</name>
<reference evidence="1 2" key="1">
    <citation type="submission" date="2019-06" db="EMBL/GenBank/DDBJ databases">
        <title>Persicimonas caeni gen. nov., sp. nov., a predatory bacterium isolated from solar saltern.</title>
        <authorList>
            <person name="Wang S."/>
        </authorList>
    </citation>
    <scope>NUCLEOTIDE SEQUENCE [LARGE SCALE GENOMIC DNA]</scope>
    <source>
        <strain evidence="1 2">YN101</strain>
    </source>
</reference>
<dbReference type="EMBL" id="CP041186">
    <property type="protein sequence ID" value="QDG50935.1"/>
    <property type="molecule type" value="Genomic_DNA"/>
</dbReference>
<dbReference type="Proteomes" id="UP000315995">
    <property type="component" value="Chromosome"/>
</dbReference>
<proteinExistence type="predicted"/>
<dbReference type="OrthoDB" id="5478534at2"/>